<keyword evidence="2" id="KW-1185">Reference proteome</keyword>
<name>A0ACC3CZD8_9PEZI</name>
<comment type="caution">
    <text evidence="1">The sequence shown here is derived from an EMBL/GenBank/DDBJ whole genome shotgun (WGS) entry which is preliminary data.</text>
</comment>
<evidence type="ECO:0000313" key="1">
    <source>
        <dbReference type="EMBL" id="KAK3059475.1"/>
    </source>
</evidence>
<organism evidence="1 2">
    <name type="scientific">Coniosporium uncinatum</name>
    <dbReference type="NCBI Taxonomy" id="93489"/>
    <lineage>
        <taxon>Eukaryota</taxon>
        <taxon>Fungi</taxon>
        <taxon>Dikarya</taxon>
        <taxon>Ascomycota</taxon>
        <taxon>Pezizomycotina</taxon>
        <taxon>Dothideomycetes</taxon>
        <taxon>Dothideomycetes incertae sedis</taxon>
        <taxon>Coniosporium</taxon>
    </lineage>
</organism>
<evidence type="ECO:0000313" key="2">
    <source>
        <dbReference type="Proteomes" id="UP001186974"/>
    </source>
</evidence>
<feature type="non-terminal residue" evidence="1">
    <location>
        <position position="552"/>
    </location>
</feature>
<gene>
    <name evidence="1" type="ORF">LTS18_010785</name>
</gene>
<dbReference type="Proteomes" id="UP001186974">
    <property type="component" value="Unassembled WGS sequence"/>
</dbReference>
<protein>
    <submittedName>
        <fullName evidence="1">Uncharacterized protein</fullName>
    </submittedName>
</protein>
<accession>A0ACC3CZD8</accession>
<proteinExistence type="predicted"/>
<sequence length="552" mass="60158">MPKGKKVAVFSTKSNEATKENISNIYGAKTLVALVPLDLKLEMEPAGFETQSARRWSTQDDAGSRKIEIHGHISRPVIGEGRQTPDRQMYFVNSRPCGLPQVAKAFNEVYKQYNVTQSPFVFANLVMDTNSYDVNVSPDKRTILLHDQTALLENIKTGLTELFNTHDQSVPQAPTPAVPKLPLFKRLAVQREPSGDVELAVNEQGRTEVDTMVARSSSIDLGSSFAADGSPVCLIQKFLGRALNDRKGEVSTIRRPNAPPGDKQILPIADKETYDNPSDVEEDMPTPKERTVSGFQPASMLLKPCEDSPNPGPSMKKPLKAASHPVQDFNDRLASQRARKPTQEQCESTSGLAAEDSIPSISNTPVKPRGTPNHVQNAFNVMRPKRTPREEMTVTIGDTTTVMTLGTPPKRRRIHTPKNLNVLQSSASPSMSRRLRAFAAEGSQLEVDGSDDDSSEGPGSAVPKKRAAPETDDEAEDSAGQQNAASLTRNESHEGARTHAPSSGVLPLAADDGSDDEYIDEAEKKVREEARVAQIIAEAEQAATRPTQDNIK</sequence>
<reference evidence="1" key="1">
    <citation type="submission" date="2024-09" db="EMBL/GenBank/DDBJ databases">
        <title>Black Yeasts Isolated from many extreme environments.</title>
        <authorList>
            <person name="Coleine C."/>
            <person name="Stajich J.E."/>
            <person name="Selbmann L."/>
        </authorList>
    </citation>
    <scope>NUCLEOTIDE SEQUENCE</scope>
    <source>
        <strain evidence="1">CCFEE 5737</strain>
    </source>
</reference>
<dbReference type="EMBL" id="JAWDJW010009376">
    <property type="protein sequence ID" value="KAK3059475.1"/>
    <property type="molecule type" value="Genomic_DNA"/>
</dbReference>